<protein>
    <submittedName>
        <fullName evidence="1">Uncharacterized protein</fullName>
    </submittedName>
</protein>
<dbReference type="Proteomes" id="UP000316781">
    <property type="component" value="Unassembled WGS sequence"/>
</dbReference>
<dbReference type="EMBL" id="VJMF01000078">
    <property type="protein sequence ID" value="TRL28993.1"/>
    <property type="molecule type" value="Genomic_DNA"/>
</dbReference>
<proteinExistence type="predicted"/>
<comment type="caution">
    <text evidence="1">The sequence shown here is derived from an EMBL/GenBank/DDBJ whole genome shotgun (WGS) entry which is preliminary data.</text>
</comment>
<reference evidence="1 2" key="1">
    <citation type="submission" date="2019-07" db="EMBL/GenBank/DDBJ databases">
        <title>Ln-dependent methylotrophs.</title>
        <authorList>
            <person name="Tani A."/>
        </authorList>
    </citation>
    <scope>NUCLEOTIDE SEQUENCE [LARGE SCALE GENOMIC DNA]</scope>
    <source>
        <strain evidence="1 2">SM89A</strain>
    </source>
</reference>
<evidence type="ECO:0000313" key="1">
    <source>
        <dbReference type="EMBL" id="TRL28993.1"/>
    </source>
</evidence>
<evidence type="ECO:0000313" key="2">
    <source>
        <dbReference type="Proteomes" id="UP000316781"/>
    </source>
</evidence>
<sequence>MPRNSIPDQLDWFTAKILPDGAQEIVIRALPVSPGQASVRLDRSQSQTLTAILDQIARDTTLPWSTARQAVLRGFWTALHVDA</sequence>
<name>A0A549SH94_METSR</name>
<dbReference type="RefSeq" id="WP_142864190.1">
    <property type="nucleotide sequence ID" value="NZ_VJMF01000078.1"/>
</dbReference>
<dbReference type="AlphaFoldDB" id="A0A549SH94"/>
<gene>
    <name evidence="1" type="ORF">FM996_18140</name>
</gene>
<accession>A0A549SH94</accession>
<organism evidence="1 2">
    <name type="scientific">Methylosinus sporium</name>
    <dbReference type="NCBI Taxonomy" id="428"/>
    <lineage>
        <taxon>Bacteria</taxon>
        <taxon>Pseudomonadati</taxon>
        <taxon>Pseudomonadota</taxon>
        <taxon>Alphaproteobacteria</taxon>
        <taxon>Hyphomicrobiales</taxon>
        <taxon>Methylocystaceae</taxon>
        <taxon>Methylosinus</taxon>
    </lineage>
</organism>